<evidence type="ECO:0000259" key="6">
    <source>
        <dbReference type="PROSITE" id="PS50110"/>
    </source>
</evidence>
<dbReference type="SMART" id="SM01043">
    <property type="entry name" value="BTAD"/>
    <property type="match status" value="1"/>
</dbReference>
<feature type="domain" description="Response regulatory" evidence="6">
    <location>
        <begin position="27"/>
        <end position="141"/>
    </location>
</feature>
<dbReference type="SUPFAM" id="SSF52172">
    <property type="entry name" value="CheY-like"/>
    <property type="match status" value="1"/>
</dbReference>
<dbReference type="Proteomes" id="UP000293142">
    <property type="component" value="Unassembled WGS sequence"/>
</dbReference>
<sequence length="404" mass="46515">MVLSTPALCFPVRLLPFFNEVIYFVMKAIIVDNEQPAIDLLKMMLEEDGRIEVAAVFLKPREAIEKLESLQPDVVFLDVDMPVMNGLHLAERIRESGEHTEIVFVSAYRQYALPAFQYNAVHYLLKPITREGIAETVKRLLQRKPAASTSAAPAATDCPPSIKAECLGSFRVTDASGRLVKWRTLKTEELMAYLLIKGRHPIPKWDIISDLWNDLPDEQAHSHLHTTLYKLKKTLKSHGFTPLIDFSSGHYHVDFFGINGDWTEFEAFALSNEPVTAASEAAYKRWIEDYKGDLFGKLDYPWSLPYRERFAGYYQRMVIVVSRYWIKQGEHWVAESALLNLLEHCCCCEEAYELLLWIYFERGDRNSLVRQFKRMKQVLQSELGVAPRPAIMTLYREMLGKLGN</sequence>
<dbReference type="GO" id="GO:0006355">
    <property type="term" value="P:regulation of DNA-templated transcription"/>
    <property type="evidence" value="ECO:0007669"/>
    <property type="project" value="InterPro"/>
</dbReference>
<dbReference type="InterPro" id="IPR016032">
    <property type="entry name" value="Sig_transdc_resp-reg_C-effctor"/>
</dbReference>
<dbReference type="InterPro" id="IPR001789">
    <property type="entry name" value="Sig_transdc_resp-reg_receiver"/>
</dbReference>
<dbReference type="Gene3D" id="3.40.50.2300">
    <property type="match status" value="1"/>
</dbReference>
<evidence type="ECO:0000313" key="8">
    <source>
        <dbReference type="Proteomes" id="UP000293142"/>
    </source>
</evidence>
<dbReference type="InterPro" id="IPR011006">
    <property type="entry name" value="CheY-like_superfamily"/>
</dbReference>
<dbReference type="AlphaFoldDB" id="A0A4V2J4S5"/>
<name>A0A4V2J4S5_9BACL</name>
<keyword evidence="4" id="KW-0804">Transcription</keyword>
<keyword evidence="3" id="KW-0238">DNA-binding</keyword>
<dbReference type="InterPro" id="IPR005158">
    <property type="entry name" value="BTAD"/>
</dbReference>
<dbReference type="PANTHER" id="PTHR35807">
    <property type="entry name" value="TRANSCRIPTIONAL REGULATOR REDD-RELATED"/>
    <property type="match status" value="1"/>
</dbReference>
<dbReference type="InterPro" id="IPR051677">
    <property type="entry name" value="AfsR-DnrI-RedD_regulator"/>
</dbReference>
<dbReference type="SMART" id="SM00448">
    <property type="entry name" value="REC"/>
    <property type="match status" value="1"/>
</dbReference>
<feature type="modified residue" description="4-aspartylphosphate" evidence="5">
    <location>
        <position position="78"/>
    </location>
</feature>
<evidence type="ECO:0000256" key="4">
    <source>
        <dbReference type="ARBA" id="ARBA00023163"/>
    </source>
</evidence>
<accession>A0A4V2J4S5</accession>
<dbReference type="Pfam" id="PF00072">
    <property type="entry name" value="Response_reg"/>
    <property type="match status" value="1"/>
</dbReference>
<dbReference type="GO" id="GO:0003677">
    <property type="term" value="F:DNA binding"/>
    <property type="evidence" value="ECO:0007669"/>
    <property type="project" value="UniProtKB-KW"/>
</dbReference>
<dbReference type="InterPro" id="IPR036388">
    <property type="entry name" value="WH-like_DNA-bd_sf"/>
</dbReference>
<evidence type="ECO:0000256" key="2">
    <source>
        <dbReference type="ARBA" id="ARBA00023015"/>
    </source>
</evidence>
<dbReference type="GO" id="GO:0000160">
    <property type="term" value="P:phosphorelay signal transduction system"/>
    <property type="evidence" value="ECO:0007669"/>
    <property type="project" value="UniProtKB-KW"/>
</dbReference>
<evidence type="ECO:0000256" key="5">
    <source>
        <dbReference type="PROSITE-ProRule" id="PRU00169"/>
    </source>
</evidence>
<keyword evidence="2" id="KW-0805">Transcription regulation</keyword>
<dbReference type="InterPro" id="IPR011990">
    <property type="entry name" value="TPR-like_helical_dom_sf"/>
</dbReference>
<dbReference type="EMBL" id="SIRE01000003">
    <property type="protein sequence ID" value="TBL81022.1"/>
    <property type="molecule type" value="Genomic_DNA"/>
</dbReference>
<evidence type="ECO:0000256" key="3">
    <source>
        <dbReference type="ARBA" id="ARBA00023125"/>
    </source>
</evidence>
<dbReference type="PROSITE" id="PS50110">
    <property type="entry name" value="RESPONSE_REGULATORY"/>
    <property type="match status" value="1"/>
</dbReference>
<keyword evidence="8" id="KW-1185">Reference proteome</keyword>
<organism evidence="7 8">
    <name type="scientific">Paenibacillus thalictri</name>
    <dbReference type="NCBI Taxonomy" id="2527873"/>
    <lineage>
        <taxon>Bacteria</taxon>
        <taxon>Bacillati</taxon>
        <taxon>Bacillota</taxon>
        <taxon>Bacilli</taxon>
        <taxon>Bacillales</taxon>
        <taxon>Paenibacillaceae</taxon>
        <taxon>Paenibacillus</taxon>
    </lineage>
</organism>
<evidence type="ECO:0000313" key="7">
    <source>
        <dbReference type="EMBL" id="TBL81022.1"/>
    </source>
</evidence>
<dbReference type="Gene3D" id="1.10.10.10">
    <property type="entry name" value="Winged helix-like DNA-binding domain superfamily/Winged helix DNA-binding domain"/>
    <property type="match status" value="1"/>
</dbReference>
<evidence type="ECO:0000256" key="1">
    <source>
        <dbReference type="ARBA" id="ARBA00023012"/>
    </source>
</evidence>
<dbReference type="SUPFAM" id="SSF48452">
    <property type="entry name" value="TPR-like"/>
    <property type="match status" value="1"/>
</dbReference>
<dbReference type="Gene3D" id="1.25.40.10">
    <property type="entry name" value="Tetratricopeptide repeat domain"/>
    <property type="match status" value="1"/>
</dbReference>
<keyword evidence="1" id="KW-0902">Two-component regulatory system</keyword>
<keyword evidence="5" id="KW-0597">Phosphoprotein</keyword>
<proteinExistence type="predicted"/>
<protein>
    <submittedName>
        <fullName evidence="7">Response regulator</fullName>
    </submittedName>
</protein>
<dbReference type="PANTHER" id="PTHR35807:SF2">
    <property type="entry name" value="TRANSCRIPTIONAL ACTIVATOR DOMAIN"/>
    <property type="match status" value="1"/>
</dbReference>
<gene>
    <name evidence="7" type="ORF">EYB31_02695</name>
</gene>
<dbReference type="SUPFAM" id="SSF46894">
    <property type="entry name" value="C-terminal effector domain of the bipartite response regulators"/>
    <property type="match status" value="1"/>
</dbReference>
<comment type="caution">
    <text evidence="7">The sequence shown here is derived from an EMBL/GenBank/DDBJ whole genome shotgun (WGS) entry which is preliminary data.</text>
</comment>
<reference evidence="7 8" key="1">
    <citation type="submission" date="2019-02" db="EMBL/GenBank/DDBJ databases">
        <title>Paenibacillus sp. nov., isolated from surface-sterilized tissue of Thalictrum simplex L.</title>
        <authorList>
            <person name="Tuo L."/>
        </authorList>
    </citation>
    <scope>NUCLEOTIDE SEQUENCE [LARGE SCALE GENOMIC DNA]</scope>
    <source>
        <strain evidence="7 8">N2SHLJ1</strain>
    </source>
</reference>
<dbReference type="Pfam" id="PF03704">
    <property type="entry name" value="BTAD"/>
    <property type="match status" value="1"/>
</dbReference>